<dbReference type="Pfam" id="PF22964">
    <property type="entry name" value="ZER1-like_2nd"/>
    <property type="match status" value="1"/>
</dbReference>
<dbReference type="InterPro" id="IPR016024">
    <property type="entry name" value="ARM-type_fold"/>
</dbReference>
<dbReference type="EMBL" id="CADCXU010010279">
    <property type="protein sequence ID" value="CAB0001000.1"/>
    <property type="molecule type" value="Genomic_DNA"/>
</dbReference>
<dbReference type="PANTHER" id="PTHR12904:SF23">
    <property type="entry name" value="PROTEIN ZER-1 HOMOLOG"/>
    <property type="match status" value="1"/>
</dbReference>
<organism evidence="3 4">
    <name type="scientific">Nesidiocoris tenuis</name>
    <dbReference type="NCBI Taxonomy" id="355587"/>
    <lineage>
        <taxon>Eukaryota</taxon>
        <taxon>Metazoa</taxon>
        <taxon>Ecdysozoa</taxon>
        <taxon>Arthropoda</taxon>
        <taxon>Hexapoda</taxon>
        <taxon>Insecta</taxon>
        <taxon>Pterygota</taxon>
        <taxon>Neoptera</taxon>
        <taxon>Paraneoptera</taxon>
        <taxon>Hemiptera</taxon>
        <taxon>Heteroptera</taxon>
        <taxon>Panheteroptera</taxon>
        <taxon>Cimicomorpha</taxon>
        <taxon>Miridae</taxon>
        <taxon>Dicyphina</taxon>
        <taxon>Nesidiocoris</taxon>
    </lineage>
</organism>
<keyword evidence="1" id="KW-0833">Ubl conjugation pathway</keyword>
<dbReference type="InterPro" id="IPR051341">
    <property type="entry name" value="Zyg-11_UBL_adapter"/>
</dbReference>
<protein>
    <recommendedName>
        <fullName evidence="2">Protein zer-1 homolog-like C-terminal domain-containing protein</fullName>
    </recommendedName>
</protein>
<gene>
    <name evidence="3" type="ORF">NTEN_LOCUS6787</name>
</gene>
<keyword evidence="4" id="KW-1185">Reference proteome</keyword>
<evidence type="ECO:0000313" key="3">
    <source>
        <dbReference type="EMBL" id="CAB0001000.1"/>
    </source>
</evidence>
<dbReference type="InterPro" id="IPR011989">
    <property type="entry name" value="ARM-like"/>
</dbReference>
<dbReference type="SUPFAM" id="SSF48371">
    <property type="entry name" value="ARM repeat"/>
    <property type="match status" value="1"/>
</dbReference>
<feature type="domain" description="Protein zer-1 homolog-like C-terminal" evidence="2">
    <location>
        <begin position="54"/>
        <end position="179"/>
    </location>
</feature>
<dbReference type="PANTHER" id="PTHR12904">
    <property type="match status" value="1"/>
</dbReference>
<evidence type="ECO:0000259" key="2">
    <source>
        <dbReference type="Pfam" id="PF22964"/>
    </source>
</evidence>
<name>A0A6H5GDM1_9HEMI</name>
<dbReference type="AlphaFoldDB" id="A0A6H5GDM1"/>
<accession>A0A6H5GDM1</accession>
<dbReference type="GO" id="GO:0031462">
    <property type="term" value="C:Cul2-RING ubiquitin ligase complex"/>
    <property type="evidence" value="ECO:0007669"/>
    <property type="project" value="TreeGrafter"/>
</dbReference>
<dbReference type="Gene3D" id="1.25.10.10">
    <property type="entry name" value="Leucine-rich Repeat Variant"/>
    <property type="match status" value="1"/>
</dbReference>
<dbReference type="Proteomes" id="UP000479000">
    <property type="component" value="Unassembled WGS sequence"/>
</dbReference>
<reference evidence="3 4" key="1">
    <citation type="submission" date="2020-02" db="EMBL/GenBank/DDBJ databases">
        <authorList>
            <person name="Ferguson B K."/>
        </authorList>
    </citation>
    <scope>NUCLEOTIDE SEQUENCE [LARGE SCALE GENOMIC DNA]</scope>
</reference>
<evidence type="ECO:0000256" key="1">
    <source>
        <dbReference type="ARBA" id="ARBA00022786"/>
    </source>
</evidence>
<sequence length="403" mass="45074">RMLMIIKDRLKRKVCDDVLEVAWSTLWNVTDETAINCQRFLDSHGMKFFLECLSVSYNAAGVLSHMASDGEEAWKADTPREIVLHRMVDNIERWSLNSDRNINYRSFEPILHLAQVYHTPECQHWAIWALANLTTVYPEKYCTLVEAEGGLKILGEVVDDPRPYSRIKELATIVIQKCMAYRVSMVVLNYTPLTEAPLPEQMAHISPLCDSPISVFTFARGGTYLPRPRLPTIAIGGSPTRLGSALAARTAMSCFSRLCFHQKKEEFSGAKCENRHRDEKKSRFAKKAMIAEGRGVYIGKLVSLEKCKFDIERTPTSLFVGVSELRSALDKGPGSASPSPFSPRSITPCTSPTTAQHHRTVVTSQPQQAQVVVSTHQATAQQHPTVLQFIQHQATTRNTGTLG</sequence>
<evidence type="ECO:0000313" key="4">
    <source>
        <dbReference type="Proteomes" id="UP000479000"/>
    </source>
</evidence>
<dbReference type="OrthoDB" id="5783533at2759"/>
<feature type="non-terminal residue" evidence="3">
    <location>
        <position position="1"/>
    </location>
</feature>
<dbReference type="InterPro" id="IPR055142">
    <property type="entry name" value="ZER1-like_C"/>
</dbReference>
<proteinExistence type="predicted"/>